<protein>
    <submittedName>
        <fullName evidence="1">Unannotated protein</fullName>
    </submittedName>
</protein>
<accession>A0A6J7MFA7</accession>
<name>A0A6J7MFA7_9ZZZZ</name>
<dbReference type="EMBL" id="CAFBON010000022">
    <property type="protein sequence ID" value="CAB4978022.1"/>
    <property type="molecule type" value="Genomic_DNA"/>
</dbReference>
<reference evidence="1" key="1">
    <citation type="submission" date="2020-05" db="EMBL/GenBank/DDBJ databases">
        <authorList>
            <person name="Chiriac C."/>
            <person name="Salcher M."/>
            <person name="Ghai R."/>
            <person name="Kavagutti S V."/>
        </authorList>
    </citation>
    <scope>NUCLEOTIDE SEQUENCE</scope>
</reference>
<evidence type="ECO:0000313" key="1">
    <source>
        <dbReference type="EMBL" id="CAB4978022.1"/>
    </source>
</evidence>
<dbReference type="AlphaFoldDB" id="A0A6J7MFA7"/>
<proteinExistence type="predicted"/>
<gene>
    <name evidence="1" type="ORF">UFOPK3954_00361</name>
</gene>
<organism evidence="1">
    <name type="scientific">freshwater metagenome</name>
    <dbReference type="NCBI Taxonomy" id="449393"/>
    <lineage>
        <taxon>unclassified sequences</taxon>
        <taxon>metagenomes</taxon>
        <taxon>ecological metagenomes</taxon>
    </lineage>
</organism>
<sequence>MIWTSSIHNPTFSFVSATSTFIVYVPADGNTMSPDRVAEKLSVTAVPALFFSPDGPPASHAVSTAPDVAVPGTPSVLSAGADSDPEGASWEFAHHSTFRPFWSGPPMSTFVNHCWS</sequence>